<evidence type="ECO:0000256" key="4">
    <source>
        <dbReference type="ARBA" id="ARBA00023163"/>
    </source>
</evidence>
<dbReference type="GO" id="GO:0000428">
    <property type="term" value="C:DNA-directed RNA polymerase complex"/>
    <property type="evidence" value="ECO:0007669"/>
    <property type="project" value="UniProtKB-KW"/>
</dbReference>
<evidence type="ECO:0000256" key="1">
    <source>
        <dbReference type="ARBA" id="ARBA00023015"/>
    </source>
</evidence>
<dbReference type="eggNOG" id="COG1595">
    <property type="taxonomic scope" value="Bacteria"/>
</dbReference>
<dbReference type="InterPro" id="IPR007630">
    <property type="entry name" value="RNA_pol_sigma70_r4"/>
</dbReference>
<dbReference type="AlphaFoldDB" id="R4KQ15"/>
<dbReference type="GO" id="GO:0016987">
    <property type="term" value="F:sigma factor activity"/>
    <property type="evidence" value="ECO:0007669"/>
    <property type="project" value="UniProtKB-KW"/>
</dbReference>
<evidence type="ECO:0000313" key="7">
    <source>
        <dbReference type="Proteomes" id="UP000013520"/>
    </source>
</evidence>
<dbReference type="OrthoDB" id="2678696at2"/>
<dbReference type="Gene3D" id="1.10.10.10">
    <property type="entry name" value="Winged helix-like DNA-binding domain superfamily/Winged helix DNA-binding domain"/>
    <property type="match status" value="1"/>
</dbReference>
<dbReference type="KEGG" id="dgi:Desgi_4380"/>
<dbReference type="InterPro" id="IPR036388">
    <property type="entry name" value="WH-like_DNA-bd_sf"/>
</dbReference>
<dbReference type="GO" id="GO:0006352">
    <property type="term" value="P:DNA-templated transcription initiation"/>
    <property type="evidence" value="ECO:0007669"/>
    <property type="project" value="InterPro"/>
</dbReference>
<keyword evidence="3" id="KW-0238">DNA-binding</keyword>
<reference evidence="6 7" key="1">
    <citation type="submission" date="2012-01" db="EMBL/GenBank/DDBJ databases">
        <title>Complete sequence of Desulfotomaculum gibsoniae DSM 7213.</title>
        <authorList>
            <consortium name="US DOE Joint Genome Institute"/>
            <person name="Lucas S."/>
            <person name="Han J."/>
            <person name="Lapidus A."/>
            <person name="Cheng J.-F."/>
            <person name="Goodwin L."/>
            <person name="Pitluck S."/>
            <person name="Peters L."/>
            <person name="Ovchinnikova G."/>
            <person name="Teshima H."/>
            <person name="Detter J.C."/>
            <person name="Han C."/>
            <person name="Tapia R."/>
            <person name="Land M."/>
            <person name="Hauser L."/>
            <person name="Kyrpides N."/>
            <person name="Ivanova N."/>
            <person name="Pagani I."/>
            <person name="Parshina S."/>
            <person name="Plugge C."/>
            <person name="Muyzer G."/>
            <person name="Kuever J."/>
            <person name="Ivanova A."/>
            <person name="Nazina T."/>
            <person name="Klenk H.-P."/>
            <person name="Brambilla E."/>
            <person name="Spring S."/>
            <person name="Stams A.F."/>
            <person name="Woyke T."/>
        </authorList>
    </citation>
    <scope>NUCLEOTIDE SEQUENCE [LARGE SCALE GENOMIC DNA]</scope>
    <source>
        <strain evidence="6 7">DSM 7213</strain>
    </source>
</reference>
<evidence type="ECO:0000256" key="3">
    <source>
        <dbReference type="ARBA" id="ARBA00023125"/>
    </source>
</evidence>
<dbReference type="RefSeq" id="WP_006521322.1">
    <property type="nucleotide sequence ID" value="NC_021184.1"/>
</dbReference>
<evidence type="ECO:0000259" key="5">
    <source>
        <dbReference type="Pfam" id="PF04545"/>
    </source>
</evidence>
<dbReference type="STRING" id="767817.Desgi_4380"/>
<proteinExistence type="predicted"/>
<keyword evidence="1" id="KW-0805">Transcription regulation</keyword>
<dbReference type="GO" id="GO:0003677">
    <property type="term" value="F:DNA binding"/>
    <property type="evidence" value="ECO:0007669"/>
    <property type="project" value="UniProtKB-KW"/>
</dbReference>
<dbReference type="Pfam" id="PF04545">
    <property type="entry name" value="Sigma70_r4"/>
    <property type="match status" value="1"/>
</dbReference>
<dbReference type="InterPro" id="IPR013324">
    <property type="entry name" value="RNA_pol_sigma_r3/r4-like"/>
</dbReference>
<keyword evidence="6" id="KW-0240">DNA-directed RNA polymerase</keyword>
<feature type="domain" description="RNA polymerase sigma-70 region 4" evidence="5">
    <location>
        <begin position="127"/>
        <end position="176"/>
    </location>
</feature>
<sequence>MIKKFQTQDAEITIEITEQGKAIYAVGKKKTTFDLSKCESFTYWSVMEREKFVVTEDMLTGADEIEPWVWLVISRGEDRLEYNNDQAETRSHQSYSSQNDKAKDLVSDEDALEEVLANLGREAVRKAIRSLEPKQQELIFDIYYRGLSKADVAKRDGVSKMAITNRMNKIINRLKKYLINL</sequence>
<organism evidence="6 7">
    <name type="scientific">Desulfoscipio gibsoniae DSM 7213</name>
    <dbReference type="NCBI Taxonomy" id="767817"/>
    <lineage>
        <taxon>Bacteria</taxon>
        <taxon>Bacillati</taxon>
        <taxon>Bacillota</taxon>
        <taxon>Clostridia</taxon>
        <taxon>Eubacteriales</taxon>
        <taxon>Desulfallaceae</taxon>
        <taxon>Desulfoscipio</taxon>
    </lineage>
</organism>
<dbReference type="EMBL" id="CP003273">
    <property type="protein sequence ID" value="AGL03622.1"/>
    <property type="molecule type" value="Genomic_DNA"/>
</dbReference>
<keyword evidence="7" id="KW-1185">Reference proteome</keyword>
<evidence type="ECO:0000256" key="2">
    <source>
        <dbReference type="ARBA" id="ARBA00023082"/>
    </source>
</evidence>
<dbReference type="PANTHER" id="PTHR30385">
    <property type="entry name" value="SIGMA FACTOR F FLAGELLAR"/>
    <property type="match status" value="1"/>
</dbReference>
<dbReference type="HOGENOM" id="CLU_1486781_0_0_9"/>
<name>R4KQ15_9FIRM</name>
<gene>
    <name evidence="6" type="ORF">Desgi_4380</name>
</gene>
<dbReference type="SUPFAM" id="SSF88659">
    <property type="entry name" value="Sigma3 and sigma4 domains of RNA polymerase sigma factors"/>
    <property type="match status" value="1"/>
</dbReference>
<keyword evidence="4" id="KW-0804">Transcription</keyword>
<keyword evidence="2" id="KW-0731">Sigma factor</keyword>
<accession>R4KQ15</accession>
<dbReference type="Proteomes" id="UP000013520">
    <property type="component" value="Chromosome"/>
</dbReference>
<protein>
    <submittedName>
        <fullName evidence="6">DNA-directed RNA polymerase specialized sigma subunit, sigma24</fullName>
    </submittedName>
</protein>
<evidence type="ECO:0000313" key="6">
    <source>
        <dbReference type="EMBL" id="AGL03622.1"/>
    </source>
</evidence>